<sequence length="186" mass="19044">MSRIATILVLVPLLSAAAPATRAGTLTLTYQGAAFTGHPFFPGAEVYDPAPLSGAIVLDTAITGGYTGGTISIDTTFMTTPAEIYAMGILSWSYSVPVLPTVETHARFTFSAAGALTDWYVSALDGPPDYLSTPAGDEIIVGDAYYTADPGSWTVSYVPLPGALWLALGGLAALGALRAGRAAVPG</sequence>
<keyword evidence="3" id="KW-1185">Reference proteome</keyword>
<gene>
    <name evidence="2" type="ORF">ICN82_10660</name>
</gene>
<name>A0A8J6YVL9_9RHOB</name>
<proteinExistence type="predicted"/>
<dbReference type="EMBL" id="JACVXA010000029">
    <property type="protein sequence ID" value="MBE3638665.1"/>
    <property type="molecule type" value="Genomic_DNA"/>
</dbReference>
<organism evidence="2 3">
    <name type="scientific">Mangrovicoccus algicola</name>
    <dbReference type="NCBI Taxonomy" id="2771008"/>
    <lineage>
        <taxon>Bacteria</taxon>
        <taxon>Pseudomonadati</taxon>
        <taxon>Pseudomonadota</taxon>
        <taxon>Alphaproteobacteria</taxon>
        <taxon>Rhodobacterales</taxon>
        <taxon>Paracoccaceae</taxon>
        <taxon>Mangrovicoccus</taxon>
    </lineage>
</organism>
<evidence type="ECO:0000313" key="3">
    <source>
        <dbReference type="Proteomes" id="UP000609121"/>
    </source>
</evidence>
<feature type="chain" id="PRO_5035296508" description="PEP-CTERM sorting domain-containing protein" evidence="1">
    <location>
        <begin position="24"/>
        <end position="186"/>
    </location>
</feature>
<dbReference type="AlphaFoldDB" id="A0A8J6YVL9"/>
<comment type="caution">
    <text evidence="2">The sequence shown here is derived from an EMBL/GenBank/DDBJ whole genome shotgun (WGS) entry which is preliminary data.</text>
</comment>
<protein>
    <recommendedName>
        <fullName evidence="4">PEP-CTERM sorting domain-containing protein</fullName>
    </recommendedName>
</protein>
<evidence type="ECO:0000256" key="1">
    <source>
        <dbReference type="SAM" id="SignalP"/>
    </source>
</evidence>
<reference evidence="2" key="1">
    <citation type="submission" date="2020-09" db="EMBL/GenBank/DDBJ databases">
        <title>A novel bacterium of genus Mangrovicoccus, isolated from South China Sea.</title>
        <authorList>
            <person name="Huang H."/>
            <person name="Mo K."/>
            <person name="Hu Y."/>
        </authorList>
    </citation>
    <scope>NUCLEOTIDE SEQUENCE</scope>
    <source>
        <strain evidence="2">HB182678</strain>
    </source>
</reference>
<feature type="signal peptide" evidence="1">
    <location>
        <begin position="1"/>
        <end position="23"/>
    </location>
</feature>
<dbReference type="RefSeq" id="WP_193182515.1">
    <property type="nucleotide sequence ID" value="NZ_JACVXA010000029.1"/>
</dbReference>
<evidence type="ECO:0008006" key="4">
    <source>
        <dbReference type="Google" id="ProtNLM"/>
    </source>
</evidence>
<keyword evidence="1" id="KW-0732">Signal</keyword>
<evidence type="ECO:0000313" key="2">
    <source>
        <dbReference type="EMBL" id="MBE3638665.1"/>
    </source>
</evidence>
<dbReference type="Proteomes" id="UP000609121">
    <property type="component" value="Unassembled WGS sequence"/>
</dbReference>
<accession>A0A8J6YVL9</accession>